<name>A0AAP2DK89_9BACT</name>
<dbReference type="Pfam" id="PF07980">
    <property type="entry name" value="SusD_RagB"/>
    <property type="match status" value="1"/>
</dbReference>
<evidence type="ECO:0000256" key="3">
    <source>
        <dbReference type="ARBA" id="ARBA00022729"/>
    </source>
</evidence>
<keyword evidence="4" id="KW-0472">Membrane</keyword>
<evidence type="ECO:0000256" key="1">
    <source>
        <dbReference type="ARBA" id="ARBA00004442"/>
    </source>
</evidence>
<proteinExistence type="inferred from homology"/>
<evidence type="ECO:0000259" key="6">
    <source>
        <dbReference type="Pfam" id="PF07980"/>
    </source>
</evidence>
<sequence length="479" mass="53541">MKLILFNNARGKHQGKGGSITVILLFMLTCCVACAEFLNIDEPKNQVVGGAAYKDDASATSAIIGIYTKIMEAPAFASGSITLHAGFSADEINQSNVNGFQTNSLLPTDPELKSSLWEPGYKYIYYANSLLEGISTSSNVSLGVRRKLEGEAKFIRAFSFFYLTNLFGDVPLVTTTDYKINEMFHRTPQAEVYEQIVSDLLDAEGLLPADYSIYGNERIRPNKSAATALLARVYLFRNRWSEAEAAATSVINNTELYSLQDSVYEVFLAKVKQQPNREALWQLAPVSISYTFEKQLFNFDSQNLTSSNLLCGSAVNAFEAGDKRKKYWIGSAVVDKRSYFFPSKYKAGDNASEAAKEYSMVLRLAEQYLIRAEARAQQNKLAEAIADVDTIRHRAGLPLIQNTNPGIGKEELILAIMQERRVEFMAEWGHRWLDLKRTLRADAVLSSVKADWQPTDVLYPIPQSEIDNNPNLQPQNEGY</sequence>
<comment type="similarity">
    <text evidence="2">Belongs to the SusD family.</text>
</comment>
<dbReference type="Proteomes" id="UP001319200">
    <property type="component" value="Unassembled WGS sequence"/>
</dbReference>
<dbReference type="InterPro" id="IPR011990">
    <property type="entry name" value="TPR-like_helical_dom_sf"/>
</dbReference>
<evidence type="ECO:0000256" key="5">
    <source>
        <dbReference type="ARBA" id="ARBA00023237"/>
    </source>
</evidence>
<comment type="subcellular location">
    <subcellularLocation>
        <location evidence="1">Cell outer membrane</location>
    </subcellularLocation>
</comment>
<accession>A0AAP2DK89</accession>
<organism evidence="8 9">
    <name type="scientific">Chryseosolibacter histidini</name>
    <dbReference type="NCBI Taxonomy" id="2782349"/>
    <lineage>
        <taxon>Bacteria</taxon>
        <taxon>Pseudomonadati</taxon>
        <taxon>Bacteroidota</taxon>
        <taxon>Cytophagia</taxon>
        <taxon>Cytophagales</taxon>
        <taxon>Chryseotaleaceae</taxon>
        <taxon>Chryseosolibacter</taxon>
    </lineage>
</organism>
<gene>
    <name evidence="8" type="ORF">KK083_13595</name>
</gene>
<evidence type="ECO:0000313" key="8">
    <source>
        <dbReference type="EMBL" id="MBT1697921.1"/>
    </source>
</evidence>
<dbReference type="RefSeq" id="WP_254163794.1">
    <property type="nucleotide sequence ID" value="NZ_JAHESF010000012.1"/>
</dbReference>
<keyword evidence="5" id="KW-0998">Cell outer membrane</keyword>
<dbReference type="CDD" id="cd08977">
    <property type="entry name" value="SusD"/>
    <property type="match status" value="1"/>
</dbReference>
<evidence type="ECO:0000313" key="9">
    <source>
        <dbReference type="Proteomes" id="UP001319200"/>
    </source>
</evidence>
<feature type="domain" description="SusD-like N-terminal" evidence="7">
    <location>
        <begin position="92"/>
        <end position="235"/>
    </location>
</feature>
<dbReference type="SUPFAM" id="SSF48452">
    <property type="entry name" value="TPR-like"/>
    <property type="match status" value="1"/>
</dbReference>
<comment type="caution">
    <text evidence="8">The sequence shown here is derived from an EMBL/GenBank/DDBJ whole genome shotgun (WGS) entry which is preliminary data.</text>
</comment>
<dbReference type="InterPro" id="IPR012944">
    <property type="entry name" value="SusD_RagB_dom"/>
</dbReference>
<reference evidence="8 9" key="1">
    <citation type="submission" date="2021-05" db="EMBL/GenBank/DDBJ databases">
        <title>A Polyphasic approach of four new species of the genus Ohtaekwangia: Ohtaekwangia histidinii sp. nov., Ohtaekwangia cretensis sp. nov., Ohtaekwangia indiensis sp. nov., Ohtaekwangia reichenbachii sp. nov. from diverse environment.</title>
        <authorList>
            <person name="Octaviana S."/>
        </authorList>
    </citation>
    <scope>NUCLEOTIDE SEQUENCE [LARGE SCALE GENOMIC DNA]</scope>
    <source>
        <strain evidence="8 9">PWU4</strain>
    </source>
</reference>
<dbReference type="AlphaFoldDB" id="A0AAP2DK89"/>
<keyword evidence="9" id="KW-1185">Reference proteome</keyword>
<evidence type="ECO:0000256" key="2">
    <source>
        <dbReference type="ARBA" id="ARBA00006275"/>
    </source>
</evidence>
<dbReference type="GO" id="GO:0009279">
    <property type="term" value="C:cell outer membrane"/>
    <property type="evidence" value="ECO:0007669"/>
    <property type="project" value="UniProtKB-SubCell"/>
</dbReference>
<dbReference type="Pfam" id="PF14322">
    <property type="entry name" value="SusD-like_3"/>
    <property type="match status" value="1"/>
</dbReference>
<feature type="domain" description="RagB/SusD" evidence="6">
    <location>
        <begin position="339"/>
        <end position="479"/>
    </location>
</feature>
<dbReference type="EMBL" id="JAHESF010000012">
    <property type="protein sequence ID" value="MBT1697921.1"/>
    <property type="molecule type" value="Genomic_DNA"/>
</dbReference>
<protein>
    <submittedName>
        <fullName evidence="8">RagB/SusD family nutrient uptake outer membrane protein</fullName>
    </submittedName>
</protein>
<evidence type="ECO:0000259" key="7">
    <source>
        <dbReference type="Pfam" id="PF14322"/>
    </source>
</evidence>
<evidence type="ECO:0000256" key="4">
    <source>
        <dbReference type="ARBA" id="ARBA00023136"/>
    </source>
</evidence>
<dbReference type="InterPro" id="IPR033985">
    <property type="entry name" value="SusD-like_N"/>
</dbReference>
<keyword evidence="3" id="KW-0732">Signal</keyword>
<dbReference type="Gene3D" id="1.25.40.390">
    <property type="match status" value="1"/>
</dbReference>